<dbReference type="EMBL" id="GL983803">
    <property type="protein sequence ID" value="EGR32011.1"/>
    <property type="molecule type" value="Genomic_DNA"/>
</dbReference>
<dbReference type="RefSeq" id="XP_004035497.1">
    <property type="nucleotide sequence ID" value="XM_004035449.1"/>
</dbReference>
<dbReference type="Proteomes" id="UP000008983">
    <property type="component" value="Unassembled WGS sequence"/>
</dbReference>
<protein>
    <submittedName>
        <fullName evidence="1">Uncharacterized protein</fullName>
    </submittedName>
</protein>
<accession>G0QRY1</accession>
<proteinExistence type="predicted"/>
<sequence>MELIRNMVNIKKSKYNKTIYIKREEKKIDLKLVKQEFQQIIQQQPFLSTDKQIEFYDIQNITGEVFFYCNCFFISLIKKGYISNCQRQKKTWLSCLNRYIIQRSWIILRSRRCIQIYIIYR</sequence>
<gene>
    <name evidence="1" type="ORF">IMG5_098470</name>
</gene>
<name>G0QRY1_ICHMU</name>
<organism evidence="1 2">
    <name type="scientific">Ichthyophthirius multifiliis</name>
    <name type="common">White spot disease agent</name>
    <name type="synonym">Ich</name>
    <dbReference type="NCBI Taxonomy" id="5932"/>
    <lineage>
        <taxon>Eukaryota</taxon>
        <taxon>Sar</taxon>
        <taxon>Alveolata</taxon>
        <taxon>Ciliophora</taxon>
        <taxon>Intramacronucleata</taxon>
        <taxon>Oligohymenophorea</taxon>
        <taxon>Hymenostomatida</taxon>
        <taxon>Ophryoglenina</taxon>
        <taxon>Ichthyophthirius</taxon>
    </lineage>
</organism>
<reference evidence="1 2" key="1">
    <citation type="submission" date="2011-07" db="EMBL/GenBank/DDBJ databases">
        <authorList>
            <person name="Coyne R."/>
            <person name="Brami D."/>
            <person name="Johnson J."/>
            <person name="Hostetler J."/>
            <person name="Hannick L."/>
            <person name="Clark T."/>
            <person name="Cassidy-Hanley D."/>
            <person name="Inman J."/>
        </authorList>
    </citation>
    <scope>NUCLEOTIDE SEQUENCE [LARGE SCALE GENOMIC DNA]</scope>
    <source>
        <strain evidence="1 2">G5</strain>
    </source>
</reference>
<evidence type="ECO:0000313" key="1">
    <source>
        <dbReference type="EMBL" id="EGR32011.1"/>
    </source>
</evidence>
<evidence type="ECO:0000313" key="2">
    <source>
        <dbReference type="Proteomes" id="UP000008983"/>
    </source>
</evidence>
<keyword evidence="2" id="KW-1185">Reference proteome</keyword>
<dbReference type="InParanoid" id="G0QRY1"/>
<dbReference type="GeneID" id="14908163"/>
<dbReference type="AlphaFoldDB" id="G0QRY1"/>